<keyword evidence="2" id="KW-1185">Reference proteome</keyword>
<dbReference type="EMBL" id="MLAK01001272">
    <property type="protein sequence ID" value="OHS94988.1"/>
    <property type="molecule type" value="Genomic_DNA"/>
</dbReference>
<evidence type="ECO:0000313" key="1">
    <source>
        <dbReference type="EMBL" id="OHS94988.1"/>
    </source>
</evidence>
<dbReference type="AlphaFoldDB" id="A0A1J4JCI9"/>
<comment type="caution">
    <text evidence="1">The sequence shown here is derived from an EMBL/GenBank/DDBJ whole genome shotgun (WGS) entry which is preliminary data.</text>
</comment>
<dbReference type="GO" id="GO:0034315">
    <property type="term" value="P:regulation of Arp2/3 complex-mediated actin nucleation"/>
    <property type="evidence" value="ECO:0007669"/>
    <property type="project" value="TreeGrafter"/>
</dbReference>
<dbReference type="PANTHER" id="PTHR24112:SF64">
    <property type="entry name" value="CHROMOSOME UNDETERMINED SCAFFOLD_46, WHOLE GENOME SHOTGUN SEQUENCE"/>
    <property type="match status" value="1"/>
</dbReference>
<dbReference type="RefSeq" id="XP_068348125.1">
    <property type="nucleotide sequence ID" value="XM_068512266.1"/>
</dbReference>
<dbReference type="Proteomes" id="UP000179807">
    <property type="component" value="Unassembled WGS sequence"/>
</dbReference>
<name>A0A1J4JCI9_9EUKA</name>
<dbReference type="VEuPathDB" id="TrichDB:TRFO_38803"/>
<dbReference type="InterPro" id="IPR051279">
    <property type="entry name" value="PP1-Reg/Actin-Interact_Protein"/>
</dbReference>
<dbReference type="Gene3D" id="3.80.10.10">
    <property type="entry name" value="Ribonuclease Inhibitor"/>
    <property type="match status" value="1"/>
</dbReference>
<dbReference type="GO" id="GO:0030027">
    <property type="term" value="C:lamellipodium"/>
    <property type="evidence" value="ECO:0007669"/>
    <property type="project" value="TreeGrafter"/>
</dbReference>
<evidence type="ECO:0000313" key="2">
    <source>
        <dbReference type="Proteomes" id="UP000179807"/>
    </source>
</evidence>
<protein>
    <recommendedName>
        <fullName evidence="3">Leucine Rich Repeat family protein</fullName>
    </recommendedName>
</protein>
<dbReference type="OrthoDB" id="18598at2759"/>
<gene>
    <name evidence="1" type="ORF">TRFO_38803</name>
</gene>
<accession>A0A1J4JCI9</accession>
<reference evidence="1" key="1">
    <citation type="submission" date="2016-10" db="EMBL/GenBank/DDBJ databases">
        <authorList>
            <person name="Benchimol M."/>
            <person name="Almeida L.G."/>
            <person name="Vasconcelos A.T."/>
            <person name="Perreira-Neves A."/>
            <person name="Rosa I.A."/>
            <person name="Tasca T."/>
            <person name="Bogo M.R."/>
            <person name="de Souza W."/>
        </authorList>
    </citation>
    <scope>NUCLEOTIDE SEQUENCE [LARGE SCALE GENOMIC DNA]</scope>
    <source>
        <strain evidence="1">K</strain>
    </source>
</reference>
<dbReference type="InterPro" id="IPR032675">
    <property type="entry name" value="LRR_dom_sf"/>
</dbReference>
<dbReference type="PANTHER" id="PTHR24112">
    <property type="entry name" value="LEUCINE-RICH REPEAT, ISOFORM F-RELATED"/>
    <property type="match status" value="1"/>
</dbReference>
<evidence type="ECO:0008006" key="3">
    <source>
        <dbReference type="Google" id="ProtNLM"/>
    </source>
</evidence>
<dbReference type="GO" id="GO:0016477">
    <property type="term" value="P:cell migration"/>
    <property type="evidence" value="ECO:0007669"/>
    <property type="project" value="TreeGrafter"/>
</dbReference>
<sequence>MNKMNEFKPIIMLASKVFEKFTNEFLWGPQETVYFASEVTKMHLNGGTDSRILIISVGSIYVFRARSFSKNELAARFNLVDVQKLSYIEPNIVTWVIKDPNAKSAQLTLQTDHALYIARLILHLNRICNYSFSDDIKVESSPPNALVIPRISTRPPSALQTRIIQIAHKLDQRFPLEMLKQIADWDNRPQATLRLTSTFNCGAAANSIAWGIGMDPDVKCLILDSFAPAQLQNVLQILFEHSKSLLRLSLDNYKDPPSENFNLPAPLTTKIFELAFKNCHAGIIFSVLNGMNNFSGRIKILTISRTKLSGENFRYLFDLLNRLPCFMGLNNLKFEEGAADNLVIDDLPRFLPMIKVSSFSIMKTTQDIATLVSSIFPFTSSISMLYLTMSKLCERVKNDLALPDCLTYLDISRSQVIKASFSLFLKTILTKERENLITFNFSDLAYPTNSTEPLVSCFSNIENAQSIIGEFIFAGNSLLPEQTATLLTFLRSQKSLLYLNLSRCFKERIDESLKLLADFVIDTKLEGLELSSAPNAPLKEHMTTFLKLLIGKAKLRTLVIDKSGMSDNGLLILKQYVEADTKLTSLNCDGASPTSLETFKQAYSAFTKVDRVQFPKADIMKLGGKVQMPPGLSSKLPLLNLAARITEYQNKGAGSSTNDTSPMDALVDFMGQMTNAITGKSPIQSNNDEIVEIFKKSITTSTVHIKQEDDSQSDPLMALLNLSGASNDANSNL</sequence>
<proteinExistence type="predicted"/>
<dbReference type="SUPFAM" id="SSF52047">
    <property type="entry name" value="RNI-like"/>
    <property type="match status" value="1"/>
</dbReference>
<dbReference type="GO" id="GO:0005886">
    <property type="term" value="C:plasma membrane"/>
    <property type="evidence" value="ECO:0007669"/>
    <property type="project" value="TreeGrafter"/>
</dbReference>
<dbReference type="GeneID" id="94846970"/>
<organism evidence="1 2">
    <name type="scientific">Tritrichomonas foetus</name>
    <dbReference type="NCBI Taxonomy" id="1144522"/>
    <lineage>
        <taxon>Eukaryota</taxon>
        <taxon>Metamonada</taxon>
        <taxon>Parabasalia</taxon>
        <taxon>Tritrichomonadida</taxon>
        <taxon>Tritrichomonadidae</taxon>
        <taxon>Tritrichomonas</taxon>
    </lineage>
</organism>